<proteinExistence type="predicted"/>
<evidence type="ECO:0000256" key="1">
    <source>
        <dbReference type="SAM" id="SignalP"/>
    </source>
</evidence>
<feature type="signal peptide" evidence="1">
    <location>
        <begin position="1"/>
        <end position="18"/>
    </location>
</feature>
<comment type="caution">
    <text evidence="2">The sequence shown here is derived from an EMBL/GenBank/DDBJ whole genome shotgun (WGS) entry which is preliminary data.</text>
</comment>
<name>A0ABT0JFD4_9PSED</name>
<dbReference type="EMBL" id="JALQCX010000017">
    <property type="protein sequence ID" value="MCK9814636.1"/>
    <property type="molecule type" value="Genomic_DNA"/>
</dbReference>
<dbReference type="PROSITE" id="PS51257">
    <property type="entry name" value="PROKAR_LIPOPROTEIN"/>
    <property type="match status" value="1"/>
</dbReference>
<accession>A0ABT0JFD4</accession>
<dbReference type="Proteomes" id="UP001155163">
    <property type="component" value="Unassembled WGS sequence"/>
</dbReference>
<protein>
    <recommendedName>
        <fullName evidence="4">Lipoprotein</fullName>
    </recommendedName>
</protein>
<evidence type="ECO:0000313" key="3">
    <source>
        <dbReference type="Proteomes" id="UP001155163"/>
    </source>
</evidence>
<evidence type="ECO:0000313" key="2">
    <source>
        <dbReference type="EMBL" id="MCK9814636.1"/>
    </source>
</evidence>
<keyword evidence="1" id="KW-0732">Signal</keyword>
<sequence>MFRVFKASAFLLAGSVLSGCISQPAGLVSEPLRPAPNEPAAYLVGAIGPQVLGNGGAATNLRLLFRKRGSMYGAAALWQGDSRPTPNDLEAPGSAGSVFVLPLKPGDYEFYNFQFWAVGYRPGMGSGFSSREAREAFVVPLRLEAGKAYYIGEYRSVCREITKCLFVWGDQMTRDAAIAQRQVPGLPTLQALPLNLEQAHPFIIQARPAPGLPAAAREEHP</sequence>
<evidence type="ECO:0008006" key="4">
    <source>
        <dbReference type="Google" id="ProtNLM"/>
    </source>
</evidence>
<feature type="chain" id="PRO_5046309743" description="Lipoprotein" evidence="1">
    <location>
        <begin position="19"/>
        <end position="221"/>
    </location>
</feature>
<reference evidence="2 3" key="1">
    <citation type="journal article" date="2022" name="Int. J. Syst. Evol. Microbiol.">
        <title>Pseudomonas aegrilactucae sp. nov. and Pseudomonas morbosilactucae sp. nov., pathogens causing bacterial rot of lettuce in Japan.</title>
        <authorList>
            <person name="Sawada H."/>
            <person name="Fujikawa T."/>
            <person name="Satou M."/>
        </authorList>
    </citation>
    <scope>NUCLEOTIDE SEQUENCE [LARGE SCALE GENOMIC DNA]</scope>
    <source>
        <strain evidence="2 3">MAFF 302046</strain>
    </source>
</reference>
<gene>
    <name evidence="2" type="ORF">M1B35_10990</name>
</gene>
<organism evidence="2 3">
    <name type="scientific">Pseudomonas morbosilactucae</name>
    <dbReference type="NCBI Taxonomy" id="2938197"/>
    <lineage>
        <taxon>Bacteria</taxon>
        <taxon>Pseudomonadati</taxon>
        <taxon>Pseudomonadota</taxon>
        <taxon>Gammaproteobacteria</taxon>
        <taxon>Pseudomonadales</taxon>
        <taxon>Pseudomonadaceae</taxon>
        <taxon>Pseudomonas</taxon>
    </lineage>
</organism>
<dbReference type="RefSeq" id="WP_268261942.1">
    <property type="nucleotide sequence ID" value="NZ_JALQCX010000017.1"/>
</dbReference>
<reference evidence="2 3" key="2">
    <citation type="journal article" date="2023" name="Plant Pathol.">
        <title>Dismantling and reorganizing Pseudomonas marginalis sensu#lato.</title>
        <authorList>
            <person name="Sawada H."/>
            <person name="Fujikawa T."/>
            <person name="Satou M."/>
        </authorList>
    </citation>
    <scope>NUCLEOTIDE SEQUENCE [LARGE SCALE GENOMIC DNA]</scope>
    <source>
        <strain evidence="2 3">MAFF 302046</strain>
    </source>
</reference>
<keyword evidence="3" id="KW-1185">Reference proteome</keyword>